<evidence type="ECO:0000313" key="8">
    <source>
        <dbReference type="Proteomes" id="UP001195483"/>
    </source>
</evidence>
<gene>
    <name evidence="7" type="ORF">CHS0354_017582</name>
</gene>
<keyword evidence="2" id="KW-0732">Signal</keyword>
<dbReference type="PANTHER" id="PTHR12630">
    <property type="entry name" value="N-LINKED OLIGOSACCHARIDE PROCESSING"/>
    <property type="match status" value="1"/>
</dbReference>
<keyword evidence="3" id="KW-0256">Endoplasmic reticulum</keyword>
<dbReference type="GO" id="GO:0006491">
    <property type="term" value="P:N-glycan processing"/>
    <property type="evidence" value="ECO:0007669"/>
    <property type="project" value="TreeGrafter"/>
</dbReference>
<evidence type="ECO:0000313" key="7">
    <source>
        <dbReference type="EMBL" id="KAK3576910.1"/>
    </source>
</evidence>
<reference evidence="7" key="3">
    <citation type="submission" date="2023-05" db="EMBL/GenBank/DDBJ databases">
        <authorList>
            <person name="Smith C.H."/>
        </authorList>
    </citation>
    <scope>NUCLEOTIDE SEQUENCE</scope>
    <source>
        <strain evidence="7">CHS0354</strain>
        <tissue evidence="7">Mantle</tissue>
    </source>
</reference>
<dbReference type="InterPro" id="IPR028146">
    <property type="entry name" value="PRKCSH_N"/>
</dbReference>
<dbReference type="PROSITE" id="PS51914">
    <property type="entry name" value="MRH"/>
    <property type="match status" value="1"/>
</dbReference>
<dbReference type="InterPro" id="IPR044865">
    <property type="entry name" value="MRH_dom"/>
</dbReference>
<dbReference type="InterPro" id="IPR009011">
    <property type="entry name" value="Man6P_isomerase_rcpt-bd_dom_sf"/>
</dbReference>
<protein>
    <recommendedName>
        <fullName evidence="1">Glucosidase 2 subunit beta</fullName>
    </recommendedName>
</protein>
<proteinExistence type="predicted"/>
<evidence type="ECO:0000256" key="1">
    <source>
        <dbReference type="ARBA" id="ARBA00022387"/>
    </source>
</evidence>
<evidence type="ECO:0000256" key="5">
    <source>
        <dbReference type="SAM" id="Phobius"/>
    </source>
</evidence>
<comment type="caution">
    <text evidence="7">The sequence shown here is derived from an EMBL/GenBank/DDBJ whole genome shotgun (WGS) entry which is preliminary data.</text>
</comment>
<accession>A0AAE0RPG9</accession>
<reference evidence="7" key="2">
    <citation type="journal article" date="2021" name="Genome Biol. Evol.">
        <title>Developing a high-quality reference genome for a parasitic bivalve with doubly uniparental inheritance (Bivalvia: Unionida).</title>
        <authorList>
            <person name="Smith C.H."/>
        </authorList>
    </citation>
    <scope>NUCLEOTIDE SEQUENCE</scope>
    <source>
        <strain evidence="7">CHS0354</strain>
        <tissue evidence="7">Mantle</tissue>
    </source>
</reference>
<dbReference type="InterPro" id="IPR039794">
    <property type="entry name" value="Gtb1-like"/>
</dbReference>
<dbReference type="EMBL" id="JAEAOA010001088">
    <property type="protein sequence ID" value="KAK3576910.1"/>
    <property type="molecule type" value="Genomic_DNA"/>
</dbReference>
<keyword evidence="5" id="KW-1133">Transmembrane helix</keyword>
<dbReference type="Pfam" id="PF12999">
    <property type="entry name" value="PRKCSH-like"/>
    <property type="match status" value="1"/>
</dbReference>
<keyword evidence="8" id="KW-1185">Reference proteome</keyword>
<keyword evidence="5" id="KW-0812">Transmembrane</keyword>
<feature type="domain" description="MRH" evidence="6">
    <location>
        <begin position="252"/>
        <end position="351"/>
    </location>
</feature>
<dbReference type="SUPFAM" id="SSF50911">
    <property type="entry name" value="Mannose 6-phosphate receptor domain"/>
    <property type="match status" value="1"/>
</dbReference>
<evidence type="ECO:0000259" key="6">
    <source>
        <dbReference type="PROSITE" id="PS51914"/>
    </source>
</evidence>
<evidence type="ECO:0000256" key="3">
    <source>
        <dbReference type="ARBA" id="ARBA00022824"/>
    </source>
</evidence>
<organism evidence="7 8">
    <name type="scientific">Potamilus streckersoni</name>
    <dbReference type="NCBI Taxonomy" id="2493646"/>
    <lineage>
        <taxon>Eukaryota</taxon>
        <taxon>Metazoa</taxon>
        <taxon>Spiralia</taxon>
        <taxon>Lophotrochozoa</taxon>
        <taxon>Mollusca</taxon>
        <taxon>Bivalvia</taxon>
        <taxon>Autobranchia</taxon>
        <taxon>Heteroconchia</taxon>
        <taxon>Palaeoheterodonta</taxon>
        <taxon>Unionida</taxon>
        <taxon>Unionoidea</taxon>
        <taxon>Unionidae</taxon>
        <taxon>Ambleminae</taxon>
        <taxon>Lampsilini</taxon>
        <taxon>Potamilus</taxon>
    </lineage>
</organism>
<reference evidence="7" key="1">
    <citation type="journal article" date="2021" name="Genome Biol. Evol.">
        <title>A High-Quality Reference Genome for a Parasitic Bivalve with Doubly Uniparental Inheritance (Bivalvia: Unionida).</title>
        <authorList>
            <person name="Smith C.H."/>
        </authorList>
    </citation>
    <scope>NUCLEOTIDE SEQUENCE</scope>
    <source>
        <strain evidence="7">CHS0354</strain>
    </source>
</reference>
<dbReference type="Gene3D" id="2.70.130.10">
    <property type="entry name" value="Mannose-6-phosphate receptor binding domain"/>
    <property type="match status" value="1"/>
</dbReference>
<dbReference type="Proteomes" id="UP001195483">
    <property type="component" value="Unassembled WGS sequence"/>
</dbReference>
<keyword evidence="4" id="KW-1015">Disulfide bond</keyword>
<dbReference type="Pfam" id="PF13015">
    <property type="entry name" value="PRKCSH_1"/>
    <property type="match status" value="1"/>
</dbReference>
<dbReference type="PANTHER" id="PTHR12630:SF1">
    <property type="entry name" value="GLUCOSIDASE 2 SUBUNIT BETA"/>
    <property type="match status" value="1"/>
</dbReference>
<dbReference type="InterPro" id="IPR036607">
    <property type="entry name" value="PRKCSH"/>
</dbReference>
<keyword evidence="5" id="KW-0472">Membrane</keyword>
<evidence type="ECO:0000256" key="2">
    <source>
        <dbReference type="ARBA" id="ARBA00022729"/>
    </source>
</evidence>
<evidence type="ECO:0000256" key="4">
    <source>
        <dbReference type="ARBA" id="ARBA00023157"/>
    </source>
</evidence>
<dbReference type="AlphaFoldDB" id="A0AAE0RPG9"/>
<dbReference type="GO" id="GO:0017177">
    <property type="term" value="C:glucosidase II complex"/>
    <property type="evidence" value="ECO:0007669"/>
    <property type="project" value="TreeGrafter"/>
</dbReference>
<sequence>MIQIFRRRRRILIVLVSVTVIFLIFQLFSFKVLNLYQRLSHSENVMKKDVIINLDLIEDSENILNDKHVSLEDEQMKWNSSLLLPHGVLPSQAKFYMPDKDYVFQCLYSKEQIPFSQVNDDFCDCKDSSDEPGTAACPNSMFYCTFQLHNKIPRPLPPSRVNDGICDCCDGSDEWIRARVPEWIIQLGKSKKFPLSYAPCENKCEKVEHLKQEDDKIRKLGSKLKITYLEAGRKAINTDLYGPGGVFYKLGQSCFDFKLGEYEYNICPFKNVRQRKFPSAWISLGIRPVWDLMNEGLYVLQMVNGDSNLCPEHIQRSTAITFICGLSDRVLQVSEDDKCKYIVQFSTPAAC</sequence>
<feature type="transmembrane region" description="Helical" evidence="5">
    <location>
        <begin position="12"/>
        <end position="33"/>
    </location>
</feature>
<name>A0AAE0RPG9_9BIVA</name>